<comment type="caution">
    <text evidence="9">The sequence shown here is derived from an EMBL/GenBank/DDBJ whole genome shotgun (WGS) entry which is preliminary data.</text>
</comment>
<evidence type="ECO:0000256" key="2">
    <source>
        <dbReference type="ARBA" id="ARBA00004496"/>
    </source>
</evidence>
<dbReference type="EC" id="2.1.1.60" evidence="3"/>
<reference evidence="9 10" key="1">
    <citation type="submission" date="2015-12" db="EMBL/GenBank/DDBJ databases">
        <title>The genome of Folsomia candida.</title>
        <authorList>
            <person name="Faddeeva A."/>
            <person name="Derks M.F."/>
            <person name="Anvar Y."/>
            <person name="Smit S."/>
            <person name="Van Straalen N."/>
            <person name="Roelofs D."/>
        </authorList>
    </citation>
    <scope>NUCLEOTIDE SEQUENCE [LARGE SCALE GENOMIC DNA]</scope>
    <source>
        <strain evidence="9 10">VU population</strain>
        <tissue evidence="9">Whole body</tissue>
    </source>
</reference>
<dbReference type="GO" id="GO:0032259">
    <property type="term" value="P:methylation"/>
    <property type="evidence" value="ECO:0007669"/>
    <property type="project" value="UniProtKB-KW"/>
</dbReference>
<name>A0A226E5E4_FOLCA</name>
<dbReference type="GO" id="GO:0005737">
    <property type="term" value="C:cytoplasm"/>
    <property type="evidence" value="ECO:0007669"/>
    <property type="project" value="UniProtKB-SubCell"/>
</dbReference>
<dbReference type="OrthoDB" id="413520at2759"/>
<dbReference type="InterPro" id="IPR025800">
    <property type="entry name" value="CaM-Lys-N-MeTrfase"/>
</dbReference>
<dbReference type="InterPro" id="IPR019410">
    <property type="entry name" value="Methyltransf_16"/>
</dbReference>
<evidence type="ECO:0000256" key="7">
    <source>
        <dbReference type="ARBA" id="ARBA00022679"/>
    </source>
</evidence>
<evidence type="ECO:0000313" key="10">
    <source>
        <dbReference type="Proteomes" id="UP000198287"/>
    </source>
</evidence>
<dbReference type="AlphaFoldDB" id="A0A226E5E4"/>
<proteinExistence type="predicted"/>
<keyword evidence="5" id="KW-0963">Cytoplasm</keyword>
<accession>A0A226E5E4</accession>
<dbReference type="EMBL" id="LNIX01000006">
    <property type="protein sequence ID" value="OXA52518.1"/>
    <property type="molecule type" value="Genomic_DNA"/>
</dbReference>
<dbReference type="GO" id="GO:0018025">
    <property type="term" value="F:calmodulin-lysine N-methyltransferase activity"/>
    <property type="evidence" value="ECO:0007669"/>
    <property type="project" value="UniProtKB-EC"/>
</dbReference>
<evidence type="ECO:0000256" key="6">
    <source>
        <dbReference type="ARBA" id="ARBA00022603"/>
    </source>
</evidence>
<evidence type="ECO:0000256" key="5">
    <source>
        <dbReference type="ARBA" id="ARBA00022490"/>
    </source>
</evidence>
<dbReference type="PANTHER" id="PTHR13539">
    <property type="entry name" value="CALMODULIN-LYSINE N-METHYLTRANSFERASE"/>
    <property type="match status" value="1"/>
</dbReference>
<protein>
    <recommendedName>
        <fullName evidence="4">Calmodulin-lysine N-methyltransferase</fullName>
        <ecNumber evidence="3">2.1.1.60</ecNumber>
    </recommendedName>
</protein>
<dbReference type="STRING" id="158441.A0A226E5E4"/>
<comment type="subcellular location">
    <subcellularLocation>
        <location evidence="2">Cytoplasm</location>
    </subcellularLocation>
    <subcellularLocation>
        <location evidence="1">Nucleus</location>
    </subcellularLocation>
</comment>
<keyword evidence="10" id="KW-1185">Reference proteome</keyword>
<keyword evidence="7 9" id="KW-0808">Transferase</keyword>
<organism evidence="9 10">
    <name type="scientific">Folsomia candida</name>
    <name type="common">Springtail</name>
    <dbReference type="NCBI Taxonomy" id="158441"/>
    <lineage>
        <taxon>Eukaryota</taxon>
        <taxon>Metazoa</taxon>
        <taxon>Ecdysozoa</taxon>
        <taxon>Arthropoda</taxon>
        <taxon>Hexapoda</taxon>
        <taxon>Collembola</taxon>
        <taxon>Entomobryomorpha</taxon>
        <taxon>Isotomoidea</taxon>
        <taxon>Isotomidae</taxon>
        <taxon>Proisotominae</taxon>
        <taxon>Folsomia</taxon>
    </lineage>
</organism>
<dbReference type="SUPFAM" id="SSF53335">
    <property type="entry name" value="S-adenosyl-L-methionine-dependent methyltransferases"/>
    <property type="match status" value="1"/>
</dbReference>
<gene>
    <name evidence="9" type="ORF">Fcan01_12573</name>
</gene>
<dbReference type="Proteomes" id="UP000198287">
    <property type="component" value="Unassembled WGS sequence"/>
</dbReference>
<keyword evidence="8" id="KW-0539">Nucleus</keyword>
<dbReference type="CDD" id="cd02440">
    <property type="entry name" value="AdoMet_MTases"/>
    <property type="match status" value="1"/>
</dbReference>
<evidence type="ECO:0000313" key="9">
    <source>
        <dbReference type="EMBL" id="OXA52518.1"/>
    </source>
</evidence>
<dbReference type="InterPro" id="IPR029063">
    <property type="entry name" value="SAM-dependent_MTases_sf"/>
</dbReference>
<keyword evidence="6 9" id="KW-0489">Methyltransferase</keyword>
<evidence type="ECO:0000256" key="8">
    <source>
        <dbReference type="ARBA" id="ARBA00023242"/>
    </source>
</evidence>
<sequence length="324" mass="36557">MNNGKNSLARNRWSLLQAAIIKKRIPEPKDNPASKRIFEKFSGIIDWTADRDTGKISVEVKVDKNDNNRIATYQASNKLSSSTTTTINNSNNINTNSSSKQTSLFLLTVFRNSQCSTLDIGDLRGYDKTGRICIWPAEQVLAYWCLKNSNRFEGKVVIEIGGGFHCLAGVAIAKYIQAKEVVLTDGDPSNVEQIWKGVRHNVFTTKLVSANLLNWDGYVPSNLDGRFDQVIAADVVYDSGIFDSLIKTVSKLLKVGGEFILFNPTRVEKLVDLIETARRSRLFQDIQVSEDFDNHLTSVVEVLKKSDSSFNRDWHYPYQVIFYK</sequence>
<evidence type="ECO:0000256" key="1">
    <source>
        <dbReference type="ARBA" id="ARBA00004123"/>
    </source>
</evidence>
<dbReference type="GO" id="GO:0005634">
    <property type="term" value="C:nucleus"/>
    <property type="evidence" value="ECO:0007669"/>
    <property type="project" value="UniProtKB-SubCell"/>
</dbReference>
<dbReference type="Gene3D" id="3.40.50.150">
    <property type="entry name" value="Vaccinia Virus protein VP39"/>
    <property type="match status" value="1"/>
</dbReference>
<dbReference type="Pfam" id="PF10294">
    <property type="entry name" value="Methyltransf_16"/>
    <property type="match status" value="1"/>
</dbReference>
<evidence type="ECO:0000256" key="3">
    <source>
        <dbReference type="ARBA" id="ARBA00011914"/>
    </source>
</evidence>
<evidence type="ECO:0000256" key="4">
    <source>
        <dbReference type="ARBA" id="ARBA00020594"/>
    </source>
</evidence>
<dbReference type="PANTHER" id="PTHR13539:SF3">
    <property type="entry name" value="CALMODULIN-LYSINE N-METHYLTRANSFERASE"/>
    <property type="match status" value="1"/>
</dbReference>